<comment type="caution">
    <text evidence="1">The sequence shown here is derived from an EMBL/GenBank/DDBJ whole genome shotgun (WGS) entry which is preliminary data.</text>
</comment>
<dbReference type="RefSeq" id="WP_157349084.1">
    <property type="nucleotide sequence ID" value="NZ_JARXNH020000057.1"/>
</dbReference>
<accession>A0ABU8ZB44</accession>
<sequence length="122" mass="13999">MKNAHETVSKESDIEKGQLDDLLSINNGLASQPNRSKPYRYSIQIQTAIRSKIENYEVYKGKECDLNIKLFRDGSVEDATINKGDPELCNMVRTVVLNSQLPPPPDEETWLKFKNIRMEFLP</sequence>
<dbReference type="SUPFAM" id="SSF74653">
    <property type="entry name" value="TolA/TonB C-terminal domain"/>
    <property type="match status" value="1"/>
</dbReference>
<name>A0ABU8ZB44_9ENTR</name>
<protein>
    <submittedName>
        <fullName evidence="1">Cell envelope integrity TolA C-terminal domain-containing protein</fullName>
    </submittedName>
</protein>
<dbReference type="Gene3D" id="3.30.1150.10">
    <property type="match status" value="1"/>
</dbReference>
<proteinExistence type="predicted"/>
<evidence type="ECO:0000313" key="1">
    <source>
        <dbReference type="EMBL" id="MEK0250311.1"/>
    </source>
</evidence>
<dbReference type="InterPro" id="IPR014161">
    <property type="entry name" value="Tol-Pal_TolA"/>
</dbReference>
<reference evidence="1 2" key="1">
    <citation type="submission" date="2024-03" db="EMBL/GenBank/DDBJ databases">
        <title>Two novel Raoultella species associated with bleeding cankers of broadleaf hosts, Raoultella scottia sp. nov. and Raoultella lignicola sp. nov.</title>
        <authorList>
            <person name="Brady C.L."/>
        </authorList>
    </citation>
    <scope>NUCLEOTIDE SEQUENCE [LARGE SCALE GENOMIC DNA]</scope>
    <source>
        <strain evidence="1 2">BAC 10a-01-01</strain>
    </source>
</reference>
<keyword evidence="2" id="KW-1185">Reference proteome</keyword>
<dbReference type="Proteomes" id="UP001334005">
    <property type="component" value="Unassembled WGS sequence"/>
</dbReference>
<dbReference type="EMBL" id="JARXNH020000057">
    <property type="protein sequence ID" value="MEK0250311.1"/>
    <property type="molecule type" value="Genomic_DNA"/>
</dbReference>
<gene>
    <name evidence="1" type="ORF">QFI66_019675</name>
</gene>
<evidence type="ECO:0000313" key="2">
    <source>
        <dbReference type="Proteomes" id="UP001334005"/>
    </source>
</evidence>
<organism evidence="1 2">
    <name type="scientific">Raoultella scottii</name>
    <dbReference type="NCBI Taxonomy" id="3040937"/>
    <lineage>
        <taxon>Bacteria</taxon>
        <taxon>Pseudomonadati</taxon>
        <taxon>Pseudomonadota</taxon>
        <taxon>Gammaproteobacteria</taxon>
        <taxon>Enterobacterales</taxon>
        <taxon>Enterobacteriaceae</taxon>
        <taxon>Klebsiella/Raoultella group</taxon>
        <taxon>Raoultella</taxon>
    </lineage>
</organism>
<dbReference type="Pfam" id="PF06519">
    <property type="entry name" value="TolA"/>
    <property type="match status" value="1"/>
</dbReference>